<evidence type="ECO:0000256" key="3">
    <source>
        <dbReference type="PROSITE-ProRule" id="PRU00023"/>
    </source>
</evidence>
<reference evidence="4" key="1">
    <citation type="journal article" date="2014" name="PLoS Genet.">
        <title>Signature Gene Expression Reveals Novel Clues to the Molecular Mechanisms of Dimorphic Transition in Penicillium marneffei.</title>
        <authorList>
            <person name="Yang E."/>
            <person name="Wang G."/>
            <person name="Cai J."/>
            <person name="Woo P.C."/>
            <person name="Lau S.K."/>
            <person name="Yuen K.-Y."/>
            <person name="Chow W.-N."/>
            <person name="Lin X."/>
        </authorList>
    </citation>
    <scope>NUCLEOTIDE SEQUENCE [LARGE SCALE GENOMIC DNA]</scope>
    <source>
        <strain evidence="4">PM1</strain>
    </source>
</reference>
<dbReference type="AlphaFoldDB" id="A0A093XRX6"/>
<keyword evidence="1" id="KW-0677">Repeat</keyword>
<feature type="repeat" description="ANK" evidence="3">
    <location>
        <begin position="116"/>
        <end position="143"/>
    </location>
</feature>
<protein>
    <submittedName>
        <fullName evidence="4">Ankyrin-3</fullName>
    </submittedName>
</protein>
<dbReference type="InterPro" id="IPR036770">
    <property type="entry name" value="Ankyrin_rpt-contain_sf"/>
</dbReference>
<accession>A0A093XRX6</accession>
<proteinExistence type="predicted"/>
<dbReference type="PROSITE" id="PS50297">
    <property type="entry name" value="ANK_REP_REGION"/>
    <property type="match status" value="3"/>
</dbReference>
<organism evidence="4">
    <name type="scientific">Talaromyces marneffei PM1</name>
    <dbReference type="NCBI Taxonomy" id="1077442"/>
    <lineage>
        <taxon>Eukaryota</taxon>
        <taxon>Fungi</taxon>
        <taxon>Dikarya</taxon>
        <taxon>Ascomycota</taxon>
        <taxon>Pezizomycotina</taxon>
        <taxon>Eurotiomycetes</taxon>
        <taxon>Eurotiomycetidae</taxon>
        <taxon>Eurotiales</taxon>
        <taxon>Trichocomaceae</taxon>
        <taxon>Talaromyces</taxon>
        <taxon>Talaromyces sect. Talaromyces</taxon>
    </lineage>
</organism>
<dbReference type="Pfam" id="PF12796">
    <property type="entry name" value="Ank_2"/>
    <property type="match status" value="1"/>
</dbReference>
<dbReference type="InterPro" id="IPR002110">
    <property type="entry name" value="Ankyrin_rpt"/>
</dbReference>
<feature type="repeat" description="ANK" evidence="3">
    <location>
        <begin position="83"/>
        <end position="115"/>
    </location>
</feature>
<evidence type="ECO:0000313" key="4">
    <source>
        <dbReference type="EMBL" id="KFX47978.1"/>
    </source>
</evidence>
<dbReference type="PANTHER" id="PTHR24171:SF8">
    <property type="entry name" value="BRCA1-ASSOCIATED RING DOMAIN PROTEIN 1"/>
    <property type="match status" value="1"/>
</dbReference>
<name>A0A093XRX6_TALMA</name>
<evidence type="ECO:0000256" key="1">
    <source>
        <dbReference type="ARBA" id="ARBA00022737"/>
    </source>
</evidence>
<keyword evidence="2 3" id="KW-0040">ANK repeat</keyword>
<dbReference type="HOGENOM" id="CLU_413417_0_0_1"/>
<dbReference type="PANTHER" id="PTHR24171">
    <property type="entry name" value="ANKYRIN REPEAT DOMAIN-CONTAINING PROTEIN 39-RELATED"/>
    <property type="match status" value="1"/>
</dbReference>
<dbReference type="GO" id="GO:0004842">
    <property type="term" value="F:ubiquitin-protein transferase activity"/>
    <property type="evidence" value="ECO:0007669"/>
    <property type="project" value="TreeGrafter"/>
</dbReference>
<gene>
    <name evidence="4" type="ORF">GQ26_0130560</name>
</gene>
<dbReference type="GO" id="GO:0085020">
    <property type="term" value="P:protein K6-linked ubiquitination"/>
    <property type="evidence" value="ECO:0007669"/>
    <property type="project" value="TreeGrafter"/>
</dbReference>
<dbReference type="EMBL" id="JPOX01000013">
    <property type="protein sequence ID" value="KFX47978.1"/>
    <property type="molecule type" value="Genomic_DNA"/>
</dbReference>
<dbReference type="PROSITE" id="PS50088">
    <property type="entry name" value="ANK_REPEAT"/>
    <property type="match status" value="3"/>
</dbReference>
<evidence type="ECO:0000256" key="2">
    <source>
        <dbReference type="ARBA" id="ARBA00023043"/>
    </source>
</evidence>
<comment type="caution">
    <text evidence="4">The sequence shown here is derived from an EMBL/GenBank/DDBJ whole genome shotgun (WGS) entry which is preliminary data.</text>
</comment>
<dbReference type="SMART" id="SM00248">
    <property type="entry name" value="ANK"/>
    <property type="match status" value="3"/>
</dbReference>
<dbReference type="SUPFAM" id="SSF48403">
    <property type="entry name" value="Ankyrin repeat"/>
    <property type="match status" value="1"/>
</dbReference>
<feature type="repeat" description="ANK" evidence="3">
    <location>
        <begin position="50"/>
        <end position="82"/>
    </location>
</feature>
<sequence length="762" mass="85546">MPLAQSWFCCRCSYGPLNYEIDAFCPNCQAERCSSCSIQFQHLIYRYGNSGPPDIHRAARENDIDTVLQLLEIGANVNEKTSNSNTPLHIAIEHKHLDMITVLLERGADVNIPGNYGVTTLMLALQRGLHDVVEKLLQAGATLKGSILQQVATVLDEERLGKVVEIRPSWNAPQFIQQELSGRAEGLREVITLTGSVRNAQMMSCKDYVAQTWGDSELVVLDTLIEALKTGHAVSDLSDGPFLTTGCYSWVPSRGQYFRLSVQDYSMDGYLDKPCLTNILQKATLAVGFPVRDRPDGIGLEIPFPLLLRFADISVSMEYDNGTILVGESAILFPSRKLSDGIQWHIANATSAQEAVQVIAQSPDWIRTQDIGHLAELRAYLGYYSQARVLLGTRELVLSQSTAELSSQLPKTKSQIEMAHEGTMGAGFSIQGIFNTTVGGKWIVPTRFNVSLEGNRDVEDLLMNARRRPVLVYDRNEDRGWLVPELSLIAHMTLMYLHQSDVRERCLSTVQETLPYLTAVADGGLSAYEVVKHNWNFELYEKIEDGKMKTFGMVIRDFMKDLQKLRTAENVRRESKGWKLSLFSGRSLRGWDFSELAFKAENMFQREMKWENGGGPMWTMLGDTEDMVVILGSRLGNLIRPDPVTAFESARKWKTTPKLAGLLTATNSCVEQLALKRVLFDDRERPKQQSGELYWYRPTVHPDCNCNKSCLVIHEIARRGDKTCTKPRDHRELIVTGAVVFGCASSYHKSLKRGPAHKELDL</sequence>
<dbReference type="Gene3D" id="1.25.40.20">
    <property type="entry name" value="Ankyrin repeat-containing domain"/>
    <property type="match status" value="1"/>
</dbReference>